<reference evidence="9" key="1">
    <citation type="submission" date="2021-03" db="EMBL/GenBank/DDBJ databases">
        <title>Revisited historic fungal species revealed as producer of novel bioactive compounds through whole genome sequencing and comparative genomics.</title>
        <authorList>
            <person name="Vignolle G.A."/>
            <person name="Hochenegger N."/>
            <person name="Mach R.L."/>
            <person name="Mach-Aigner A.R."/>
            <person name="Javad Rahimi M."/>
            <person name="Salim K.A."/>
            <person name="Chan C.M."/>
            <person name="Lim L.B.L."/>
            <person name="Cai F."/>
            <person name="Druzhinina I.S."/>
            <person name="U'Ren J.M."/>
            <person name="Derntl C."/>
        </authorList>
    </citation>
    <scope>NUCLEOTIDE SEQUENCE</scope>
    <source>
        <strain evidence="9">TUCIM 5799</strain>
    </source>
</reference>
<dbReference type="Gene3D" id="1.10.1370.10">
    <property type="entry name" value="Neurolysin, domain 3"/>
    <property type="match status" value="1"/>
</dbReference>
<name>A0A9P9WWP4_9PEZI</name>
<evidence type="ECO:0000313" key="9">
    <source>
        <dbReference type="EMBL" id="KAI1880595.1"/>
    </source>
</evidence>
<evidence type="ECO:0000313" key="10">
    <source>
        <dbReference type="Proteomes" id="UP000829685"/>
    </source>
</evidence>
<dbReference type="InterPro" id="IPR024077">
    <property type="entry name" value="Neurolysin/TOP_dom2"/>
</dbReference>
<dbReference type="Gene3D" id="1.20.1050.40">
    <property type="entry name" value="Endopeptidase. Chain P, domain 1"/>
    <property type="match status" value="1"/>
</dbReference>
<evidence type="ECO:0000256" key="4">
    <source>
        <dbReference type="ARBA" id="ARBA00022801"/>
    </source>
</evidence>
<dbReference type="GO" id="GO:0005758">
    <property type="term" value="C:mitochondrial intermembrane space"/>
    <property type="evidence" value="ECO:0007669"/>
    <property type="project" value="TreeGrafter"/>
</dbReference>
<comment type="caution">
    <text evidence="9">The sequence shown here is derived from an EMBL/GenBank/DDBJ whole genome shotgun (WGS) entry which is preliminary data.</text>
</comment>
<dbReference type="GO" id="GO:0006518">
    <property type="term" value="P:peptide metabolic process"/>
    <property type="evidence" value="ECO:0007669"/>
    <property type="project" value="TreeGrafter"/>
</dbReference>
<dbReference type="CDD" id="cd06455">
    <property type="entry name" value="M3A_TOP"/>
    <property type="match status" value="1"/>
</dbReference>
<dbReference type="Gene3D" id="3.40.390.10">
    <property type="entry name" value="Collagenase (Catalytic Domain)"/>
    <property type="match status" value="1"/>
</dbReference>
<dbReference type="SUPFAM" id="SSF55486">
    <property type="entry name" value="Metalloproteases ('zincins'), catalytic domain"/>
    <property type="match status" value="1"/>
</dbReference>
<dbReference type="PANTHER" id="PTHR11804">
    <property type="entry name" value="PROTEASE M3 THIMET OLIGOPEPTIDASE-RELATED"/>
    <property type="match status" value="1"/>
</dbReference>
<evidence type="ECO:0000256" key="1">
    <source>
        <dbReference type="ARBA" id="ARBA00006040"/>
    </source>
</evidence>
<evidence type="ECO:0000256" key="2">
    <source>
        <dbReference type="ARBA" id="ARBA00022670"/>
    </source>
</evidence>
<proteinExistence type="inferred from homology"/>
<organism evidence="9 10">
    <name type="scientific">Neoarthrinium moseri</name>
    <dbReference type="NCBI Taxonomy" id="1658444"/>
    <lineage>
        <taxon>Eukaryota</taxon>
        <taxon>Fungi</taxon>
        <taxon>Dikarya</taxon>
        <taxon>Ascomycota</taxon>
        <taxon>Pezizomycotina</taxon>
        <taxon>Sordariomycetes</taxon>
        <taxon>Xylariomycetidae</taxon>
        <taxon>Amphisphaeriales</taxon>
        <taxon>Apiosporaceae</taxon>
        <taxon>Neoarthrinium</taxon>
    </lineage>
</organism>
<dbReference type="GO" id="GO:0046872">
    <property type="term" value="F:metal ion binding"/>
    <property type="evidence" value="ECO:0007669"/>
    <property type="project" value="UniProtKB-UniRule"/>
</dbReference>
<dbReference type="AlphaFoldDB" id="A0A9P9WWP4"/>
<accession>A0A9P9WWP4</accession>
<keyword evidence="3 7" id="KW-0479">Metal-binding</keyword>
<dbReference type="EMBL" id="JAFIMR010000002">
    <property type="protein sequence ID" value="KAI1880595.1"/>
    <property type="molecule type" value="Genomic_DNA"/>
</dbReference>
<dbReference type="Pfam" id="PF01432">
    <property type="entry name" value="Peptidase_M3"/>
    <property type="match status" value="1"/>
</dbReference>
<dbReference type="PANTHER" id="PTHR11804:SF84">
    <property type="entry name" value="SACCHAROLYSIN"/>
    <property type="match status" value="1"/>
</dbReference>
<protein>
    <recommendedName>
        <fullName evidence="8">Peptidase M3A/M3B catalytic domain-containing protein</fullName>
    </recommendedName>
</protein>
<evidence type="ECO:0000259" key="8">
    <source>
        <dbReference type="Pfam" id="PF01432"/>
    </source>
</evidence>
<dbReference type="GO" id="GO:0004222">
    <property type="term" value="F:metalloendopeptidase activity"/>
    <property type="evidence" value="ECO:0007669"/>
    <property type="project" value="InterPro"/>
</dbReference>
<keyword evidence="4 7" id="KW-0378">Hydrolase</keyword>
<comment type="cofactor">
    <cofactor evidence="7">
        <name>Zn(2+)</name>
        <dbReference type="ChEBI" id="CHEBI:29105"/>
    </cofactor>
    <text evidence="7">Binds 1 zinc ion.</text>
</comment>
<gene>
    <name evidence="9" type="ORF">JX265_000835</name>
</gene>
<comment type="similarity">
    <text evidence="1 7">Belongs to the peptidase M3 family.</text>
</comment>
<dbReference type="GO" id="GO:0006508">
    <property type="term" value="P:proteolysis"/>
    <property type="evidence" value="ECO:0007669"/>
    <property type="project" value="UniProtKB-KW"/>
</dbReference>
<dbReference type="InterPro" id="IPR045090">
    <property type="entry name" value="Pept_M3A_M3B"/>
</dbReference>
<keyword evidence="5 7" id="KW-0862">Zinc</keyword>
<dbReference type="InterPro" id="IPR001567">
    <property type="entry name" value="Pept_M3A_M3B_dom"/>
</dbReference>
<evidence type="ECO:0000256" key="5">
    <source>
        <dbReference type="ARBA" id="ARBA00022833"/>
    </source>
</evidence>
<sequence>MYPLPPQSLPQMLSVDKVIPVIQGIIADREAIRESVVSKVTPETATFGNVIQPWLDEENMNQGAETLIDMYRYAGPNKAIRDAAEEATRLMSESHAKLMRRHDLYLLVKAVADRDDSPNEECRKAVKDMLREYTNVGYGKLSSQQIERLLNARQTISQLCQEFNQNLREKTKGLWFTPDELDGVPVQEIEHRMPVGRNEVYIDLGNRADRLLVQRFAHSSATRKRLYLENEQKLWENVPLFKKVLVVRDENARLLGYKSHAEFKLQDRVAASPESVDEMLGAMRQKVLPLGKRAMEKLKTIKKTHLGSHLPPEEDEILPWDYFYYMRLLEEETQVDHEVVAEYFPLQNTVLKMLGLFASFLQLKFVSIPPEALTGSTWHEDVKGWSVWDERPEHKGEFIGYLFSDILYRDGKYKGNQNVNLQASYIKPDGSRVLPATILMCNFSPSAVTGCALLKHSEVVTLFHAFSELGHGIHDLLSRTLHTRYHAWRVPVEFGEALSTMLENWCWDKTTLHAMSCHYTTAGPDFLNQWKAQNPQTSPPAERIPDKLLDRLIGERYLNRALQILKQTADSIFDMTIHNPASHDELVQLDETELYNVLYEELTLRRNPEPSTWGPAHCHFGHLMSGYDAGYFAYLSAQVFAADFYETAFAANPSCQNTWDRYRRVILEAGGSRDESKIMEEFLGHLPTPNALVRSLGLQ</sequence>
<evidence type="ECO:0000256" key="3">
    <source>
        <dbReference type="ARBA" id="ARBA00022723"/>
    </source>
</evidence>
<keyword evidence="10" id="KW-1185">Reference proteome</keyword>
<keyword evidence="2 7" id="KW-0645">Protease</keyword>
<evidence type="ECO:0000256" key="6">
    <source>
        <dbReference type="ARBA" id="ARBA00023049"/>
    </source>
</evidence>
<evidence type="ECO:0000256" key="7">
    <source>
        <dbReference type="RuleBase" id="RU003435"/>
    </source>
</evidence>
<dbReference type="Proteomes" id="UP000829685">
    <property type="component" value="Unassembled WGS sequence"/>
</dbReference>
<dbReference type="InterPro" id="IPR024080">
    <property type="entry name" value="Neurolysin/TOP_N"/>
</dbReference>
<feature type="domain" description="Peptidase M3A/M3B catalytic" evidence="8">
    <location>
        <begin position="219"/>
        <end position="697"/>
    </location>
</feature>
<dbReference type="InterPro" id="IPR024079">
    <property type="entry name" value="MetalloPept_cat_dom_sf"/>
</dbReference>
<keyword evidence="6 7" id="KW-0482">Metalloprotease</keyword>